<dbReference type="NCBIfam" id="TIGR00254">
    <property type="entry name" value="GGDEF"/>
    <property type="match status" value="1"/>
</dbReference>
<dbReference type="GO" id="GO:0003824">
    <property type="term" value="F:catalytic activity"/>
    <property type="evidence" value="ECO:0007669"/>
    <property type="project" value="UniProtKB-ARBA"/>
</dbReference>
<dbReference type="RefSeq" id="WP_071111313.1">
    <property type="nucleotide sequence ID" value="NZ_MKCS01000001.1"/>
</dbReference>
<dbReference type="PANTHER" id="PTHR43102:SF2">
    <property type="entry name" value="GAF DOMAIN-CONTAINING PROTEIN"/>
    <property type="match status" value="1"/>
</dbReference>
<reference evidence="4 5" key="1">
    <citation type="submission" date="2016-09" db="EMBL/GenBank/DDBJ databases">
        <title>Chromobacterium muskegensis sp. nov., an insecticidal bacterium isolated from Sphagnum bogs.</title>
        <authorList>
            <person name="Sparks M.E."/>
            <person name="Blackburn M.B."/>
            <person name="Gundersen-Rindal D.E."/>
            <person name="Mitchell A."/>
            <person name="Farrar R."/>
            <person name="Kuhar D."/>
        </authorList>
    </citation>
    <scope>NUCLEOTIDE SEQUENCE [LARGE SCALE GENOMIC DNA]</scope>
    <source>
        <strain evidence="3 5">14B-1</strain>
        <strain evidence="2 4">37-2</strain>
    </source>
</reference>
<dbReference type="AlphaFoldDB" id="A0A1S1WZH6"/>
<dbReference type="SMART" id="SM00267">
    <property type="entry name" value="GGDEF"/>
    <property type="match status" value="1"/>
</dbReference>
<evidence type="ECO:0000313" key="5">
    <source>
        <dbReference type="Proteomes" id="UP000180280"/>
    </source>
</evidence>
<dbReference type="FunFam" id="3.30.70.270:FF:000001">
    <property type="entry name" value="Diguanylate cyclase domain protein"/>
    <property type="match status" value="1"/>
</dbReference>
<sequence>MQIAPLPVDENDRVASLRRMQLLCTPDEQVFDQVVRVTKRLFDIPIVLISLVDENSQWFKSCIGLPMREIDRDVSFCSYAILGDQLFIIPDATRDDRFADNPLVTGNPHVIFYAGRPLKNVEGYRVGTLCLIDHHARVFSEEDQAALHDLGNWVELAFLNRELSHTQMEVISELDQIKRKSMLDAMLNVWNRAAGMEILGREIIRLGREDSHLALLMIDLDYFKQINDQFGHPCGDQALIEFAKRICASLRSYDSVVRYGGDEFMVILPGMSLASARERAQHILDAIRHSPLITDNANLSLSASIGVSAIAVSRSRLAGNELIHQADDALLKAKRAGRGRVEVFADG</sequence>
<dbReference type="EMBL" id="MKCT01000001">
    <property type="protein sequence ID" value="OHX21356.1"/>
    <property type="molecule type" value="Genomic_DNA"/>
</dbReference>
<dbReference type="PANTHER" id="PTHR43102">
    <property type="entry name" value="SLR1143 PROTEIN"/>
    <property type="match status" value="1"/>
</dbReference>
<organism evidence="2 4">
    <name type="scientific">Chromobacterium sphagni</name>
    <dbReference type="NCBI Taxonomy" id="1903179"/>
    <lineage>
        <taxon>Bacteria</taxon>
        <taxon>Pseudomonadati</taxon>
        <taxon>Pseudomonadota</taxon>
        <taxon>Betaproteobacteria</taxon>
        <taxon>Neisseriales</taxon>
        <taxon>Chromobacteriaceae</taxon>
        <taxon>Chromobacterium</taxon>
    </lineage>
</organism>
<dbReference type="STRING" id="1903179.BI347_02860"/>
<dbReference type="Gene3D" id="3.30.450.40">
    <property type="match status" value="1"/>
</dbReference>
<evidence type="ECO:0000259" key="1">
    <source>
        <dbReference type="PROSITE" id="PS50887"/>
    </source>
</evidence>
<accession>A0A1S1WZH6</accession>
<dbReference type="OrthoDB" id="9803824at2"/>
<dbReference type="InterPro" id="IPR000160">
    <property type="entry name" value="GGDEF_dom"/>
</dbReference>
<dbReference type="Pfam" id="PF00990">
    <property type="entry name" value="GGDEF"/>
    <property type="match status" value="1"/>
</dbReference>
<dbReference type="Pfam" id="PF01590">
    <property type="entry name" value="GAF"/>
    <property type="match status" value="1"/>
</dbReference>
<dbReference type="CDD" id="cd01949">
    <property type="entry name" value="GGDEF"/>
    <property type="match status" value="1"/>
</dbReference>
<dbReference type="InterPro" id="IPR043128">
    <property type="entry name" value="Rev_trsase/Diguanyl_cyclase"/>
</dbReference>
<name>A0A1S1WZH6_9NEIS</name>
<comment type="caution">
    <text evidence="2">The sequence shown here is derived from an EMBL/GenBank/DDBJ whole genome shotgun (WGS) entry which is preliminary data.</text>
</comment>
<gene>
    <name evidence="3" type="ORF">BI344_02145</name>
    <name evidence="2" type="ORF">BI347_02860</name>
</gene>
<dbReference type="EMBL" id="MKCS01000001">
    <property type="protein sequence ID" value="OHX12559.1"/>
    <property type="molecule type" value="Genomic_DNA"/>
</dbReference>
<dbReference type="SUPFAM" id="SSF55073">
    <property type="entry name" value="Nucleotide cyclase"/>
    <property type="match status" value="1"/>
</dbReference>
<evidence type="ECO:0000313" key="2">
    <source>
        <dbReference type="EMBL" id="OHX12559.1"/>
    </source>
</evidence>
<dbReference type="Gene3D" id="3.30.70.270">
    <property type="match status" value="1"/>
</dbReference>
<dbReference type="InterPro" id="IPR003018">
    <property type="entry name" value="GAF"/>
</dbReference>
<keyword evidence="5" id="KW-1185">Reference proteome</keyword>
<evidence type="ECO:0000313" key="3">
    <source>
        <dbReference type="EMBL" id="OHX21356.1"/>
    </source>
</evidence>
<dbReference type="Proteomes" id="UP000180088">
    <property type="component" value="Unassembled WGS sequence"/>
</dbReference>
<dbReference type="PROSITE" id="PS50887">
    <property type="entry name" value="GGDEF"/>
    <property type="match status" value="1"/>
</dbReference>
<protein>
    <recommendedName>
        <fullName evidence="1">GGDEF domain-containing protein</fullName>
    </recommendedName>
</protein>
<dbReference type="SMART" id="SM00065">
    <property type="entry name" value="GAF"/>
    <property type="match status" value="1"/>
</dbReference>
<feature type="domain" description="GGDEF" evidence="1">
    <location>
        <begin position="211"/>
        <end position="346"/>
    </location>
</feature>
<evidence type="ECO:0000313" key="4">
    <source>
        <dbReference type="Proteomes" id="UP000180088"/>
    </source>
</evidence>
<dbReference type="SUPFAM" id="SSF55781">
    <property type="entry name" value="GAF domain-like"/>
    <property type="match status" value="1"/>
</dbReference>
<dbReference type="Proteomes" id="UP000180280">
    <property type="component" value="Unassembled WGS sequence"/>
</dbReference>
<proteinExistence type="predicted"/>
<dbReference type="InterPro" id="IPR029787">
    <property type="entry name" value="Nucleotide_cyclase"/>
</dbReference>
<dbReference type="InterPro" id="IPR029016">
    <property type="entry name" value="GAF-like_dom_sf"/>
</dbReference>